<dbReference type="AlphaFoldDB" id="L7W7J6"/>
<reference evidence="1 2" key="1">
    <citation type="journal article" date="2013" name="Genome Biol. Evol.">
        <title>Genomic makeup of the marine flavobacterium Nonlabens (Donghaeana) dokdonensis DSW-6 and identification of a novel class of rhodopsins.</title>
        <authorList>
            <person name="Kwon S.K."/>
            <person name="Kim B.K."/>
            <person name="Song J.Y."/>
            <person name="Kwak M.J."/>
            <person name="Lee C.H."/>
            <person name="Yoon J.H."/>
            <person name="Oh T.K."/>
            <person name="Kim J.F."/>
        </authorList>
    </citation>
    <scope>NUCLEOTIDE SEQUENCE [LARGE SCALE GENOMIC DNA]</scope>
    <source>
        <strain evidence="2">DSM 17205 / KCTC 12402 / DSW-6</strain>
    </source>
</reference>
<dbReference type="Proteomes" id="UP000011173">
    <property type="component" value="Chromosome"/>
</dbReference>
<accession>L7W7J6</accession>
<gene>
    <name evidence="1" type="ordered locus">DDD_0624</name>
</gene>
<dbReference type="PATRIC" id="fig|592029.3.peg.618"/>
<organism evidence="1 2">
    <name type="scientific">Nonlabens dokdonensis (strain DSM 17205 / KCTC 12402 / DSW-6)</name>
    <name type="common">Donghaeana dokdonensis</name>
    <dbReference type="NCBI Taxonomy" id="592029"/>
    <lineage>
        <taxon>Bacteria</taxon>
        <taxon>Pseudomonadati</taxon>
        <taxon>Bacteroidota</taxon>
        <taxon>Flavobacteriia</taxon>
        <taxon>Flavobacteriales</taxon>
        <taxon>Flavobacteriaceae</taxon>
        <taxon>Nonlabens</taxon>
    </lineage>
</organism>
<name>L7W7J6_NONDD</name>
<dbReference type="KEGG" id="ndo:DDD_0624"/>
<dbReference type="EMBL" id="CP001397">
    <property type="protein sequence ID" value="AGC75751.1"/>
    <property type="molecule type" value="Genomic_DNA"/>
</dbReference>
<evidence type="ECO:0000313" key="2">
    <source>
        <dbReference type="Proteomes" id="UP000011173"/>
    </source>
</evidence>
<sequence>MFFVVQNLTRNIKTKEWIIDISFKEINIGINIGCDLAFAKA</sequence>
<proteinExistence type="predicted"/>
<evidence type="ECO:0000313" key="1">
    <source>
        <dbReference type="EMBL" id="AGC75751.1"/>
    </source>
</evidence>
<dbReference type="HOGENOM" id="CLU_3273521_0_0_10"/>
<protein>
    <submittedName>
        <fullName evidence="1">Uncharacterized protein</fullName>
    </submittedName>
</protein>